<evidence type="ECO:0000256" key="4">
    <source>
        <dbReference type="ARBA" id="ARBA00022777"/>
    </source>
</evidence>
<dbReference type="Gene3D" id="3.40.50.300">
    <property type="entry name" value="P-loop containing nucleotide triphosphate hydrolases"/>
    <property type="match status" value="1"/>
</dbReference>
<gene>
    <name evidence="8 10" type="primary">cmk</name>
    <name evidence="10" type="ORF">JEOSCH030_01274</name>
</gene>
<dbReference type="GO" id="GO:0005524">
    <property type="term" value="F:ATP binding"/>
    <property type="evidence" value="ECO:0007669"/>
    <property type="project" value="UniProtKB-UniRule"/>
</dbReference>
<dbReference type="InterPro" id="IPR003136">
    <property type="entry name" value="Cytidylate_kin"/>
</dbReference>
<comment type="catalytic activity">
    <reaction evidence="6 8">
        <text>dCMP + ATP = dCDP + ADP</text>
        <dbReference type="Rhea" id="RHEA:25094"/>
        <dbReference type="ChEBI" id="CHEBI:30616"/>
        <dbReference type="ChEBI" id="CHEBI:57566"/>
        <dbReference type="ChEBI" id="CHEBI:58593"/>
        <dbReference type="ChEBI" id="CHEBI:456216"/>
        <dbReference type="EC" id="2.7.4.25"/>
    </reaction>
</comment>
<dbReference type="EMBL" id="CAJEWE010000010">
    <property type="protein sequence ID" value="CAD2077321.1"/>
    <property type="molecule type" value="Genomic_DNA"/>
</dbReference>
<sequence length="216" mass="24123">MINIAIDGPAAAGKSTIAKRVATNLGYKYLDTGAMYRAITLFFHENSDTDLNKLAELIDIEFSQEGKLFLNDKDVTDKIRESHITKNVSQVASLREVREFLVDLQRKIASKKGYVLDGRDIGSVVLPDAELKVFMTASPEVRAKRRLIEEHSRGNMIELSTLIDEIIERDTSDMTRDISPLIQADDAVLVSTDELSIDEVTNEIVELANKKVIGEK</sequence>
<evidence type="ECO:0000259" key="9">
    <source>
        <dbReference type="Pfam" id="PF02224"/>
    </source>
</evidence>
<proteinExistence type="inferred from homology"/>
<dbReference type="Proteomes" id="UP000521032">
    <property type="component" value="Unassembled WGS sequence"/>
</dbReference>
<evidence type="ECO:0000313" key="11">
    <source>
        <dbReference type="Proteomes" id="UP000521032"/>
    </source>
</evidence>
<dbReference type="AlphaFoldDB" id="A0A6V7RH94"/>
<accession>A0A6V7RH94</accession>
<evidence type="ECO:0000256" key="7">
    <source>
        <dbReference type="ARBA" id="ARBA00048478"/>
    </source>
</evidence>
<dbReference type="InterPro" id="IPR011994">
    <property type="entry name" value="Cytidylate_kinase_dom"/>
</dbReference>
<dbReference type="HAMAP" id="MF_00238">
    <property type="entry name" value="Cytidyl_kinase_type1"/>
    <property type="match status" value="1"/>
</dbReference>
<reference evidence="10 11" key="1">
    <citation type="submission" date="2020-07" db="EMBL/GenBank/DDBJ databases">
        <authorList>
            <person name="Criscuolo A."/>
        </authorList>
    </citation>
    <scope>NUCLEOTIDE SEQUENCE [LARGE SCALE GENOMIC DNA]</scope>
    <source>
        <strain evidence="11">CIP 111030</strain>
    </source>
</reference>
<comment type="similarity">
    <text evidence="1 8">Belongs to the cytidylate kinase family. Type 1 subfamily.</text>
</comment>
<evidence type="ECO:0000256" key="5">
    <source>
        <dbReference type="ARBA" id="ARBA00022840"/>
    </source>
</evidence>
<evidence type="ECO:0000256" key="2">
    <source>
        <dbReference type="ARBA" id="ARBA00022679"/>
    </source>
</evidence>
<evidence type="ECO:0000256" key="3">
    <source>
        <dbReference type="ARBA" id="ARBA00022741"/>
    </source>
</evidence>
<evidence type="ECO:0000256" key="8">
    <source>
        <dbReference type="HAMAP-Rule" id="MF_00238"/>
    </source>
</evidence>
<organism evidence="10 11">
    <name type="scientific">Phocicoccus schoeneichii</name>
    <dbReference type="NCBI Taxonomy" id="1812261"/>
    <lineage>
        <taxon>Bacteria</taxon>
        <taxon>Bacillati</taxon>
        <taxon>Bacillota</taxon>
        <taxon>Bacilli</taxon>
        <taxon>Bacillales</taxon>
        <taxon>Salinicoccaceae</taxon>
        <taxon>Phocicoccus</taxon>
    </lineage>
</organism>
<dbReference type="GO" id="GO:0005737">
    <property type="term" value="C:cytoplasm"/>
    <property type="evidence" value="ECO:0007669"/>
    <property type="project" value="UniProtKB-SubCell"/>
</dbReference>
<protein>
    <recommendedName>
        <fullName evidence="8">Cytidylate kinase</fullName>
        <shortName evidence="8">CK</shortName>
        <ecNumber evidence="8">2.7.4.25</ecNumber>
    </recommendedName>
    <alternativeName>
        <fullName evidence="8">Cytidine monophosphate kinase</fullName>
        <shortName evidence="8">CMP kinase</shortName>
    </alternativeName>
</protein>
<dbReference type="GO" id="GO:0006220">
    <property type="term" value="P:pyrimidine nucleotide metabolic process"/>
    <property type="evidence" value="ECO:0007669"/>
    <property type="project" value="UniProtKB-UniRule"/>
</dbReference>
<keyword evidence="3 8" id="KW-0547">Nucleotide-binding</keyword>
<comment type="catalytic activity">
    <reaction evidence="7 8">
        <text>CMP + ATP = CDP + ADP</text>
        <dbReference type="Rhea" id="RHEA:11600"/>
        <dbReference type="ChEBI" id="CHEBI:30616"/>
        <dbReference type="ChEBI" id="CHEBI:58069"/>
        <dbReference type="ChEBI" id="CHEBI:60377"/>
        <dbReference type="ChEBI" id="CHEBI:456216"/>
        <dbReference type="EC" id="2.7.4.25"/>
    </reaction>
</comment>
<name>A0A6V7RH94_9BACL</name>
<evidence type="ECO:0000256" key="6">
    <source>
        <dbReference type="ARBA" id="ARBA00047615"/>
    </source>
</evidence>
<dbReference type="InterPro" id="IPR027417">
    <property type="entry name" value="P-loop_NTPase"/>
</dbReference>
<keyword evidence="2 8" id="KW-0808">Transferase</keyword>
<evidence type="ECO:0000313" key="10">
    <source>
        <dbReference type="EMBL" id="CAD2077321.1"/>
    </source>
</evidence>
<feature type="binding site" evidence="8">
    <location>
        <begin position="8"/>
        <end position="16"/>
    </location>
    <ligand>
        <name>ATP</name>
        <dbReference type="ChEBI" id="CHEBI:30616"/>
    </ligand>
</feature>
<keyword evidence="5 8" id="KW-0067">ATP-binding</keyword>
<evidence type="ECO:0000256" key="1">
    <source>
        <dbReference type="ARBA" id="ARBA00009427"/>
    </source>
</evidence>
<keyword evidence="11" id="KW-1185">Reference proteome</keyword>
<dbReference type="SUPFAM" id="SSF52540">
    <property type="entry name" value="P-loop containing nucleoside triphosphate hydrolases"/>
    <property type="match status" value="1"/>
</dbReference>
<dbReference type="Pfam" id="PF02224">
    <property type="entry name" value="Cytidylate_kin"/>
    <property type="match status" value="1"/>
</dbReference>
<comment type="subcellular location">
    <subcellularLocation>
        <location evidence="8">Cytoplasm</location>
    </subcellularLocation>
</comment>
<dbReference type="NCBIfam" id="TIGR00017">
    <property type="entry name" value="cmk"/>
    <property type="match status" value="1"/>
</dbReference>
<keyword evidence="4 8" id="KW-0418">Kinase</keyword>
<feature type="domain" description="Cytidylate kinase" evidence="9">
    <location>
        <begin position="4"/>
        <end position="209"/>
    </location>
</feature>
<dbReference type="CDD" id="cd02020">
    <property type="entry name" value="CMPK"/>
    <property type="match status" value="1"/>
</dbReference>
<dbReference type="GO" id="GO:0036431">
    <property type="term" value="F:dCMP kinase activity"/>
    <property type="evidence" value="ECO:0007669"/>
    <property type="project" value="InterPro"/>
</dbReference>
<keyword evidence="8" id="KW-0963">Cytoplasm</keyword>
<dbReference type="EC" id="2.7.4.25" evidence="8"/>
<comment type="caution">
    <text evidence="10">The sequence shown here is derived from an EMBL/GenBank/DDBJ whole genome shotgun (WGS) entry which is preliminary data.</text>
</comment>